<keyword evidence="3" id="KW-1185">Reference proteome</keyword>
<feature type="compositionally biased region" description="Polar residues" evidence="1">
    <location>
        <begin position="520"/>
        <end position="531"/>
    </location>
</feature>
<feature type="compositionally biased region" description="Low complexity" evidence="1">
    <location>
        <begin position="1"/>
        <end position="14"/>
    </location>
</feature>
<feature type="compositionally biased region" description="Polar residues" evidence="1">
    <location>
        <begin position="1351"/>
        <end position="1363"/>
    </location>
</feature>
<feature type="compositionally biased region" description="Polar residues" evidence="1">
    <location>
        <begin position="852"/>
        <end position="907"/>
    </location>
</feature>
<gene>
    <name evidence="2" type="ORF">M9Y10_011353</name>
</gene>
<feature type="compositionally biased region" description="Low complexity" evidence="1">
    <location>
        <begin position="1339"/>
        <end position="1348"/>
    </location>
</feature>
<feature type="compositionally biased region" description="Basic and acidic residues" evidence="1">
    <location>
        <begin position="48"/>
        <end position="72"/>
    </location>
</feature>
<comment type="caution">
    <text evidence="2">The sequence shown here is derived from an EMBL/GenBank/DDBJ whole genome shotgun (WGS) entry which is preliminary data.</text>
</comment>
<feature type="compositionally biased region" description="Basic and acidic residues" evidence="1">
    <location>
        <begin position="697"/>
        <end position="716"/>
    </location>
</feature>
<name>A0ABR2IJ63_9EUKA</name>
<feature type="region of interest" description="Disordered" evidence="1">
    <location>
        <begin position="291"/>
        <end position="344"/>
    </location>
</feature>
<reference evidence="2 3" key="1">
    <citation type="submission" date="2024-04" db="EMBL/GenBank/DDBJ databases">
        <title>Tritrichomonas musculus Genome.</title>
        <authorList>
            <person name="Alves-Ferreira E."/>
            <person name="Grigg M."/>
            <person name="Lorenzi H."/>
            <person name="Galac M."/>
        </authorList>
    </citation>
    <scope>NUCLEOTIDE SEQUENCE [LARGE SCALE GENOMIC DNA]</scope>
    <source>
        <strain evidence="2 3">EAF2021</strain>
    </source>
</reference>
<feature type="compositionally biased region" description="Basic residues" evidence="1">
    <location>
        <begin position="206"/>
        <end position="215"/>
    </location>
</feature>
<feature type="region of interest" description="Disordered" evidence="1">
    <location>
        <begin position="598"/>
        <end position="662"/>
    </location>
</feature>
<proteinExistence type="predicted"/>
<feature type="compositionally biased region" description="Basic and acidic residues" evidence="1">
    <location>
        <begin position="618"/>
        <end position="629"/>
    </location>
</feature>
<evidence type="ECO:0000313" key="2">
    <source>
        <dbReference type="EMBL" id="KAK8863665.1"/>
    </source>
</evidence>
<feature type="compositionally biased region" description="Polar residues" evidence="1">
    <location>
        <begin position="1388"/>
        <end position="1399"/>
    </location>
</feature>
<sequence length="1618" mass="181309">MTNTSTNKKNNQQNDIDEFNDPKANLPSSSDSRGQKRQKITLKFYTGTKEEKQSVDGRENSSQKEELDEKSSGIHVVYNNDNHVKPSIKNVVTIEKFNENEKRNKPYDSVSPNGRYAMEPEFGNPNSLRSPAGNEERKFRSNNSNLYASIVTREVEVPDKNGNIQQIPKNYMKVKVPKSPRTPTNNISPRDVEILPDDENNTPTSNRRRIKKKVSKNQGNDTKKGKPQLAISPENYNHTPTTMDGPFEQRRTKHRKNKNQYIPNDYNRLESPIYNAPQYIELEIVPDEGNAADERHPKKSSKGRHNKSKTPRHIHKRHSRHTHRGEKRRPRGNRSNRHSSYYVEYSDYDDYYDYSDEQDYNEYESDDGRRTTKRKSKLPETESNHESFESANDIENTPETRDLNVQDQLPTPTSTPTTAHVGTETKLIRNSSSTQTSFLHNNRATKSVETSSIGGARNDAFNGDQNEENTNENVFNSPKNSNTNDRSLNPPSYQNSFNSPRSPRSPRSPPPTYKSEVEGLTNSMTKSNQLRESPVRTRSPFISTNKPEEVPINRVPISSDDEDANEQYEPSFSSIEAKINQIGNRGEKLQAKSRDANINNSFNQKKQPKNSLPNSEDNDLRSPKEDEISKSNSNHSPKTNFLSESNSDSAHGGNDESYAECVLKPSQGSSVVYKPVNNSKLSTQSDASLPHLPSSNRDLDEVQDRNIEEEEKKESSRMSTKSSHSKPASKHTTPENSSLKGRNSHLSSSLNLDIPSQNRSQSHHDSLTTESTKQPSLINEGSSKKNLSSKVSFNSNMSRSSNKPSNVSKSTISIESEVQDFITPDEKLQISSNKSNHQSNSLLSRNSNISQKQNHSNLGSSIHSNHNLNGSSIHSNHNPNDYSVHSIHNSNGSNSRISEPSLNNKNQSVISNSASTFIDDKAQNQFSAAFDNLSEFTTSDPSERFIKKRSADIDSVIDSSITNNSEISIASPASENGHKSRNGSVLIEEIEEDVVEEELPESSTAKGGESSFSNLFSAKNQSNEESSDFNLFSSTSEVKSRKVGKRYIDPSEHYIKLALNVIEVKTRDPRSFTNDNENENTPFTNSIHEVQIEPAIPTKSESLFVQINFKDQDTFLSTPSNKCHKFEGEEEEQPEEDEAFHTYWNSNFLVTGFENSAISFTLCRREFSGFKMLASADIPLSLFKDISDGWFDLIPEEDDEEENPIISIPNSPSSKVKLFGKVHLVTNVESSIVLPPFDIDKQVEIIASRDQINLSNRNQEELDKIKAISFEFSSVSNNESSFHESDLDAQAQKLSRKFKDFREQFSSVSDASVALINSENGESDSRDRDGHRIKKRKINLNSNSGSDLGSRKNNSQADENQFNSSSSLSRRRKKENQNSQIEKGALLNDNNSFNSASSTSKRRIKVPKNKNNDAKQKTDSGLDDDLNLSAHSSSHGNSKLRRKDKFSSASEGQNFEFEKVSSSSAAKKKPTQTQGQTQTQSPSKNDDNDEIDNYLNNVSSTIPETITFDNSSTAVGASNFTLSGFQSPQKGNQNKEVINNNNINNNDDDDADESDGFHAISVFSESNNSDAPTNSVDLAEVKNGKTLSRDPPKRTHVVSSKLSNDDNSFEEFKFDDSN</sequence>
<protein>
    <submittedName>
        <fullName evidence="2">Uncharacterized protein</fullName>
    </submittedName>
</protein>
<feature type="compositionally biased region" description="Basic and acidic residues" evidence="1">
    <location>
        <begin position="377"/>
        <end position="388"/>
    </location>
</feature>
<feature type="region of interest" description="Disordered" evidence="1">
    <location>
        <begin position="1524"/>
        <end position="1618"/>
    </location>
</feature>
<feature type="compositionally biased region" description="Polar residues" evidence="1">
    <location>
        <begin position="428"/>
        <end position="453"/>
    </location>
</feature>
<feature type="compositionally biased region" description="Polar residues" evidence="1">
    <location>
        <begin position="630"/>
        <end position="649"/>
    </location>
</feature>
<feature type="compositionally biased region" description="Polar residues" evidence="1">
    <location>
        <begin position="598"/>
        <end position="615"/>
    </location>
</feature>
<feature type="region of interest" description="Disordered" evidence="1">
    <location>
        <begin position="850"/>
        <end position="907"/>
    </location>
</feature>
<organism evidence="2 3">
    <name type="scientific">Tritrichomonas musculus</name>
    <dbReference type="NCBI Taxonomy" id="1915356"/>
    <lineage>
        <taxon>Eukaryota</taxon>
        <taxon>Metamonada</taxon>
        <taxon>Parabasalia</taxon>
        <taxon>Tritrichomonadida</taxon>
        <taxon>Tritrichomonadidae</taxon>
        <taxon>Tritrichomonas</taxon>
    </lineage>
</organism>
<feature type="compositionally biased region" description="Basic and acidic residues" evidence="1">
    <location>
        <begin position="1579"/>
        <end position="1593"/>
    </location>
</feature>
<feature type="compositionally biased region" description="Low complexity" evidence="1">
    <location>
        <begin position="1460"/>
        <end position="1483"/>
    </location>
</feature>
<accession>A0ABR2IJ63</accession>
<feature type="compositionally biased region" description="Polar residues" evidence="1">
    <location>
        <begin position="1597"/>
        <end position="1606"/>
    </location>
</feature>
<feature type="compositionally biased region" description="Polar residues" evidence="1">
    <location>
        <begin position="1524"/>
        <end position="1537"/>
    </location>
</feature>
<feature type="region of interest" description="Disordered" evidence="1">
    <location>
        <begin position="1"/>
        <end position="81"/>
    </location>
</feature>
<feature type="compositionally biased region" description="Polar residues" evidence="1">
    <location>
        <begin position="1563"/>
        <end position="1576"/>
    </location>
</feature>
<feature type="compositionally biased region" description="Polar residues" evidence="1">
    <location>
        <begin position="768"/>
        <end position="811"/>
    </location>
</feature>
<feature type="region of interest" description="Disordered" evidence="1">
    <location>
        <begin position="1319"/>
        <end position="1495"/>
    </location>
</feature>
<feature type="compositionally biased region" description="Basic residues" evidence="1">
    <location>
        <begin position="297"/>
        <end position="337"/>
    </location>
</feature>
<dbReference type="Proteomes" id="UP001470230">
    <property type="component" value="Unassembled WGS sequence"/>
</dbReference>
<feature type="compositionally biased region" description="Polar residues" evidence="1">
    <location>
        <begin position="405"/>
        <end position="420"/>
    </location>
</feature>
<feature type="region of interest" description="Disordered" evidence="1">
    <location>
        <begin position="993"/>
        <end position="1014"/>
    </location>
</feature>
<evidence type="ECO:0000313" key="3">
    <source>
        <dbReference type="Proteomes" id="UP001470230"/>
    </source>
</evidence>
<feature type="region of interest" description="Disordered" evidence="1">
    <location>
        <begin position="175"/>
        <end position="269"/>
    </location>
</feature>
<feature type="region of interest" description="Disordered" evidence="1">
    <location>
        <begin position="101"/>
        <end position="140"/>
    </location>
</feature>
<feature type="compositionally biased region" description="Polar residues" evidence="1">
    <location>
        <begin position="730"/>
        <end position="760"/>
    </location>
</feature>
<feature type="compositionally biased region" description="Polar residues" evidence="1">
    <location>
        <begin position="471"/>
        <end position="498"/>
    </location>
</feature>
<feature type="region of interest" description="Disordered" evidence="1">
    <location>
        <begin position="681"/>
        <end position="811"/>
    </location>
</feature>
<dbReference type="EMBL" id="JAPFFF010000017">
    <property type="protein sequence ID" value="KAK8863665.1"/>
    <property type="molecule type" value="Genomic_DNA"/>
</dbReference>
<feature type="region of interest" description="Disordered" evidence="1">
    <location>
        <begin position="360"/>
        <end position="569"/>
    </location>
</feature>
<feature type="compositionally biased region" description="Basic and acidic residues" evidence="1">
    <location>
        <begin position="1410"/>
        <end position="1420"/>
    </location>
</feature>
<evidence type="ECO:0000256" key="1">
    <source>
        <dbReference type="SAM" id="MobiDB-lite"/>
    </source>
</evidence>